<dbReference type="EMBL" id="JAHCQH010000017">
    <property type="protein sequence ID" value="MBS9478058.1"/>
    <property type="molecule type" value="Genomic_DNA"/>
</dbReference>
<protein>
    <recommendedName>
        <fullName evidence="4">DUF904 domain-containing protein</fullName>
    </recommendedName>
</protein>
<name>A0ABS5R8R4_9HYPH</name>
<feature type="coiled-coil region" evidence="1">
    <location>
        <begin position="7"/>
        <end position="57"/>
    </location>
</feature>
<evidence type="ECO:0008006" key="4">
    <source>
        <dbReference type="Google" id="ProtNLM"/>
    </source>
</evidence>
<keyword evidence="1" id="KW-0175">Coiled coil</keyword>
<dbReference type="Proteomes" id="UP001166585">
    <property type="component" value="Unassembled WGS sequence"/>
</dbReference>
<dbReference type="RefSeq" id="WP_213755881.1">
    <property type="nucleotide sequence ID" value="NZ_JAHCQH010000017.1"/>
</dbReference>
<gene>
    <name evidence="2" type="ORF">KIP89_13160</name>
</gene>
<evidence type="ECO:0000313" key="2">
    <source>
        <dbReference type="EMBL" id="MBS9478058.1"/>
    </source>
</evidence>
<reference evidence="2" key="1">
    <citation type="submission" date="2021-05" db="EMBL/GenBank/DDBJ databases">
        <authorList>
            <person name="Sun Q."/>
            <person name="Inoue M."/>
        </authorList>
    </citation>
    <scope>NUCLEOTIDE SEQUENCE</scope>
    <source>
        <strain evidence="2">VKM B-3255</strain>
    </source>
</reference>
<sequence length="63" mass="7073">MPDAATLIELDERIAILRSNLSELTEQATAYSGAADEDRAAERIAQQQQLLDTLLKQREEMAR</sequence>
<comment type="caution">
    <text evidence="2">The sequence shown here is derived from an EMBL/GenBank/DDBJ whole genome shotgun (WGS) entry which is preliminary data.</text>
</comment>
<keyword evidence="3" id="KW-1185">Reference proteome</keyword>
<evidence type="ECO:0000313" key="3">
    <source>
        <dbReference type="Proteomes" id="UP001166585"/>
    </source>
</evidence>
<evidence type="ECO:0000256" key="1">
    <source>
        <dbReference type="SAM" id="Coils"/>
    </source>
</evidence>
<proteinExistence type="predicted"/>
<organism evidence="2 3">
    <name type="scientific">Ancylobacter radicis</name>
    <dbReference type="NCBI Taxonomy" id="2836179"/>
    <lineage>
        <taxon>Bacteria</taxon>
        <taxon>Pseudomonadati</taxon>
        <taxon>Pseudomonadota</taxon>
        <taxon>Alphaproteobacteria</taxon>
        <taxon>Hyphomicrobiales</taxon>
        <taxon>Xanthobacteraceae</taxon>
        <taxon>Ancylobacter</taxon>
    </lineage>
</organism>
<accession>A0ABS5R8R4</accession>